<evidence type="ECO:0000313" key="3">
    <source>
        <dbReference type="EMBL" id="CAB4537252.1"/>
    </source>
</evidence>
<sequence>MTKTRGPLPDPDDSTNGSDAKADGTSENPEIKQVELTSDEPVSFEVPPNTNLVVNVVGKQGGGCVSSFFSGCGCLATGFIAIALILAAIGSQSR</sequence>
<gene>
    <name evidence="3" type="ORF">UFOPK1413_00548</name>
</gene>
<keyword evidence="2" id="KW-1133">Transmembrane helix</keyword>
<keyword evidence="2" id="KW-0472">Membrane</keyword>
<name>A0A6J6BE43_9ZZZZ</name>
<protein>
    <submittedName>
        <fullName evidence="3">Unannotated protein</fullName>
    </submittedName>
</protein>
<dbReference type="EMBL" id="CAEZSG010000069">
    <property type="protein sequence ID" value="CAB4537252.1"/>
    <property type="molecule type" value="Genomic_DNA"/>
</dbReference>
<reference evidence="3" key="1">
    <citation type="submission" date="2020-05" db="EMBL/GenBank/DDBJ databases">
        <authorList>
            <person name="Chiriac C."/>
            <person name="Salcher M."/>
            <person name="Ghai R."/>
            <person name="Kavagutti S V."/>
        </authorList>
    </citation>
    <scope>NUCLEOTIDE SEQUENCE</scope>
</reference>
<dbReference type="AlphaFoldDB" id="A0A6J6BE43"/>
<evidence type="ECO:0000256" key="1">
    <source>
        <dbReference type="SAM" id="MobiDB-lite"/>
    </source>
</evidence>
<accession>A0A6J6BE43</accession>
<feature type="transmembrane region" description="Helical" evidence="2">
    <location>
        <begin position="68"/>
        <end position="89"/>
    </location>
</feature>
<keyword evidence="2" id="KW-0812">Transmembrane</keyword>
<proteinExistence type="predicted"/>
<feature type="region of interest" description="Disordered" evidence="1">
    <location>
        <begin position="1"/>
        <end position="30"/>
    </location>
</feature>
<evidence type="ECO:0000256" key="2">
    <source>
        <dbReference type="SAM" id="Phobius"/>
    </source>
</evidence>
<feature type="compositionally biased region" description="Basic and acidic residues" evidence="1">
    <location>
        <begin position="20"/>
        <end position="30"/>
    </location>
</feature>
<organism evidence="3">
    <name type="scientific">freshwater metagenome</name>
    <dbReference type="NCBI Taxonomy" id="449393"/>
    <lineage>
        <taxon>unclassified sequences</taxon>
        <taxon>metagenomes</taxon>
        <taxon>ecological metagenomes</taxon>
    </lineage>
</organism>